<keyword evidence="3" id="KW-1185">Reference proteome</keyword>
<sequence length="59" mass="6585">MWSSCSPSSRRSHRPPSSELTTRSVSTKSQVGSGPTAPWKCHCEMLLNQNEKRKIEALV</sequence>
<evidence type="ECO:0000313" key="2">
    <source>
        <dbReference type="EMBL" id="KRY04560.1"/>
    </source>
</evidence>
<evidence type="ECO:0000313" key="3">
    <source>
        <dbReference type="Proteomes" id="UP000054776"/>
    </source>
</evidence>
<dbReference type="EMBL" id="JYDH01004230">
    <property type="protein sequence ID" value="KRY04560.1"/>
    <property type="molecule type" value="Genomic_DNA"/>
</dbReference>
<evidence type="ECO:0000256" key="1">
    <source>
        <dbReference type="SAM" id="MobiDB-lite"/>
    </source>
</evidence>
<feature type="compositionally biased region" description="Polar residues" evidence="1">
    <location>
        <begin position="19"/>
        <end position="33"/>
    </location>
</feature>
<dbReference type="AlphaFoldDB" id="A0A0V0YWK0"/>
<organism evidence="2 3">
    <name type="scientific">Trichinella spiralis</name>
    <name type="common">Trichina worm</name>
    <dbReference type="NCBI Taxonomy" id="6334"/>
    <lineage>
        <taxon>Eukaryota</taxon>
        <taxon>Metazoa</taxon>
        <taxon>Ecdysozoa</taxon>
        <taxon>Nematoda</taxon>
        <taxon>Enoplea</taxon>
        <taxon>Dorylaimia</taxon>
        <taxon>Trichinellida</taxon>
        <taxon>Trichinellidae</taxon>
        <taxon>Trichinella</taxon>
    </lineage>
</organism>
<protein>
    <submittedName>
        <fullName evidence="2">Uncharacterized protein</fullName>
    </submittedName>
</protein>
<dbReference type="InParanoid" id="A0A0V0YWK0"/>
<comment type="caution">
    <text evidence="2">The sequence shown here is derived from an EMBL/GenBank/DDBJ whole genome shotgun (WGS) entry which is preliminary data.</text>
</comment>
<accession>A0A0V0YWK0</accession>
<dbReference type="Proteomes" id="UP000054776">
    <property type="component" value="Unassembled WGS sequence"/>
</dbReference>
<gene>
    <name evidence="2" type="ORF">T01_10418</name>
</gene>
<proteinExistence type="predicted"/>
<feature type="region of interest" description="Disordered" evidence="1">
    <location>
        <begin position="1"/>
        <end position="37"/>
    </location>
</feature>
<name>A0A0V0YWK0_TRISP</name>
<reference evidence="2 3" key="1">
    <citation type="submission" date="2015-01" db="EMBL/GenBank/DDBJ databases">
        <title>Evolution of Trichinella species and genotypes.</title>
        <authorList>
            <person name="Korhonen P.K."/>
            <person name="Edoardo P."/>
            <person name="Giuseppe L.R."/>
            <person name="Gasser R.B."/>
        </authorList>
    </citation>
    <scope>NUCLEOTIDE SEQUENCE [LARGE SCALE GENOMIC DNA]</scope>
    <source>
        <strain evidence="2">ISS3</strain>
    </source>
</reference>